<gene>
    <name evidence="2" type="ORF">SAMN05444411_10725</name>
</gene>
<name>A0A1H3D1J4_9FLAO</name>
<proteinExistence type="predicted"/>
<sequence>MKNLKTLTLLLVFTLTIACNNENEECSYTQPCEPYCDLFEDFEDKELGTFGNWQGLAIDDIQFQTFGASKTLYVEDGSGASWAYNAVDFPKKLLEQGCALNYDTAYLAGSSNSSTTDNGIVIYKGTSPAASTSRATFKLNLASLITSGDPLTTIEVPLELATGTTLPSNSYGEWVLSGIPSPYSAADIITFNTLIQDIDGVAFFIDEGGNPAEKWWFDNFCFQQCCPDSTI</sequence>
<dbReference type="PROSITE" id="PS51257">
    <property type="entry name" value="PROKAR_LIPOPROTEIN"/>
    <property type="match status" value="1"/>
</dbReference>
<dbReference type="OrthoDB" id="1431785at2"/>
<keyword evidence="3" id="KW-1185">Reference proteome</keyword>
<accession>A0A1H3D1J4</accession>
<dbReference type="EMBL" id="FNNJ01000007">
    <property type="protein sequence ID" value="SDX60206.1"/>
    <property type="molecule type" value="Genomic_DNA"/>
</dbReference>
<protein>
    <submittedName>
        <fullName evidence="2">Uncharacterized protein</fullName>
    </submittedName>
</protein>
<evidence type="ECO:0000313" key="3">
    <source>
        <dbReference type="Proteomes" id="UP000199595"/>
    </source>
</evidence>
<keyword evidence="1" id="KW-0732">Signal</keyword>
<dbReference type="Proteomes" id="UP000199595">
    <property type="component" value="Unassembled WGS sequence"/>
</dbReference>
<dbReference type="STRING" id="762486.SAMN05444411_10725"/>
<feature type="signal peptide" evidence="1">
    <location>
        <begin position="1"/>
        <end position="18"/>
    </location>
</feature>
<feature type="chain" id="PRO_5011719451" evidence="1">
    <location>
        <begin position="19"/>
        <end position="231"/>
    </location>
</feature>
<evidence type="ECO:0000313" key="2">
    <source>
        <dbReference type="EMBL" id="SDX60206.1"/>
    </source>
</evidence>
<organism evidence="2 3">
    <name type="scientific">Lutibacter oricola</name>
    <dbReference type="NCBI Taxonomy" id="762486"/>
    <lineage>
        <taxon>Bacteria</taxon>
        <taxon>Pseudomonadati</taxon>
        <taxon>Bacteroidota</taxon>
        <taxon>Flavobacteriia</taxon>
        <taxon>Flavobacteriales</taxon>
        <taxon>Flavobacteriaceae</taxon>
        <taxon>Lutibacter</taxon>
    </lineage>
</organism>
<dbReference type="RefSeq" id="WP_090124019.1">
    <property type="nucleotide sequence ID" value="NZ_FNNJ01000007.1"/>
</dbReference>
<evidence type="ECO:0000256" key="1">
    <source>
        <dbReference type="SAM" id="SignalP"/>
    </source>
</evidence>
<reference evidence="2 3" key="1">
    <citation type="submission" date="2016-10" db="EMBL/GenBank/DDBJ databases">
        <authorList>
            <person name="de Groot N.N."/>
        </authorList>
    </citation>
    <scope>NUCLEOTIDE SEQUENCE [LARGE SCALE GENOMIC DNA]</scope>
    <source>
        <strain evidence="2 3">DSM 24956</strain>
    </source>
</reference>
<dbReference type="AlphaFoldDB" id="A0A1H3D1J4"/>